<dbReference type="OrthoDB" id="9768937at2"/>
<dbReference type="Proteomes" id="UP000070299">
    <property type="component" value="Unassembled WGS sequence"/>
</dbReference>
<dbReference type="AlphaFoldDB" id="A0A135ZYV1"/>
<keyword evidence="1" id="KW-0472">Membrane</keyword>
<keyword evidence="1" id="KW-0812">Transmembrane</keyword>
<name>A0A135ZYV1_9ALTE</name>
<dbReference type="PANTHER" id="PTHR45947">
    <property type="entry name" value="SULFOQUINOVOSYL TRANSFERASE SQD2"/>
    <property type="match status" value="1"/>
</dbReference>
<sequence>MKYILLTNISYFPDYGGVENSIKYLSKAYWHLGYKAIILVGQSKGQAFKRLTETPEGFILRFRFRPFNNDILNLIFLPCSIFDFICCLLYVKYRYKPVMALARNQLVSPLTSLLFNRCSIYLAPGFSKNQQKSENLKSASISGLEILLGKAKKFIHSFFDRLSLKLAQNIFVFSDNMYTQALNCYPKSQFKIGIVKPGVDTDFFKPASSFSDKVKLRRKLLVPENKHVILAVGRFVSAKGFDLLLNACKELPCDWHLIIVGDGRDFNHLTKLKEKWGICHNVSFPGKVDNVDEFYRCADVFVMSSRYEPLGQTLLEAMATGTPIISFRNNGAFINATQEVVGNLATYTDENNVASLIKCITKTLMLPSTNLKEQSSSLRSLAEESYSWNTLANTLLKSVQD</sequence>
<keyword evidence="1" id="KW-1133">Transmembrane helix</keyword>
<dbReference type="EMBL" id="LSNE01000007">
    <property type="protein sequence ID" value="KXI28159.1"/>
    <property type="molecule type" value="Genomic_DNA"/>
</dbReference>
<comment type="caution">
    <text evidence="3">The sequence shown here is derived from an EMBL/GenBank/DDBJ whole genome shotgun (WGS) entry which is preliminary data.</text>
</comment>
<dbReference type="PANTHER" id="PTHR45947:SF3">
    <property type="entry name" value="SULFOQUINOVOSYL TRANSFERASE SQD2"/>
    <property type="match status" value="1"/>
</dbReference>
<dbReference type="Pfam" id="PF00534">
    <property type="entry name" value="Glycos_transf_1"/>
    <property type="match status" value="1"/>
</dbReference>
<evidence type="ECO:0000313" key="4">
    <source>
        <dbReference type="Proteomes" id="UP000070299"/>
    </source>
</evidence>
<feature type="transmembrane region" description="Helical" evidence="1">
    <location>
        <begin position="71"/>
        <end position="91"/>
    </location>
</feature>
<reference evidence="4" key="1">
    <citation type="submission" date="2016-02" db="EMBL/GenBank/DDBJ databases">
        <authorList>
            <person name="Schultz-Johansen M."/>
            <person name="Glaring M.A."/>
            <person name="Bech P.K."/>
            <person name="Stougaard P."/>
        </authorList>
    </citation>
    <scope>NUCLEOTIDE SEQUENCE [LARGE SCALE GENOMIC DNA]</scope>
    <source>
        <strain evidence="4">S66</strain>
    </source>
</reference>
<dbReference type="RefSeq" id="WP_068378194.1">
    <property type="nucleotide sequence ID" value="NZ_LSNE01000007.1"/>
</dbReference>
<dbReference type="GO" id="GO:0016758">
    <property type="term" value="F:hexosyltransferase activity"/>
    <property type="evidence" value="ECO:0007669"/>
    <property type="project" value="TreeGrafter"/>
</dbReference>
<organism evidence="3 4">
    <name type="scientific">Paraglaciecola hydrolytica</name>
    <dbReference type="NCBI Taxonomy" id="1799789"/>
    <lineage>
        <taxon>Bacteria</taxon>
        <taxon>Pseudomonadati</taxon>
        <taxon>Pseudomonadota</taxon>
        <taxon>Gammaproteobacteria</taxon>
        <taxon>Alteromonadales</taxon>
        <taxon>Alteromonadaceae</taxon>
        <taxon>Paraglaciecola</taxon>
    </lineage>
</organism>
<gene>
    <name evidence="3" type="ORF">AX660_17420</name>
</gene>
<dbReference type="SUPFAM" id="SSF53756">
    <property type="entry name" value="UDP-Glycosyltransferase/glycogen phosphorylase"/>
    <property type="match status" value="1"/>
</dbReference>
<accession>A0A135ZYV1</accession>
<evidence type="ECO:0000259" key="2">
    <source>
        <dbReference type="Pfam" id="PF00534"/>
    </source>
</evidence>
<evidence type="ECO:0000256" key="1">
    <source>
        <dbReference type="SAM" id="Phobius"/>
    </source>
</evidence>
<protein>
    <recommendedName>
        <fullName evidence="2">Glycosyl transferase family 1 domain-containing protein</fullName>
    </recommendedName>
</protein>
<dbReference type="Gene3D" id="3.40.50.2000">
    <property type="entry name" value="Glycogen Phosphorylase B"/>
    <property type="match status" value="2"/>
</dbReference>
<dbReference type="InterPro" id="IPR001296">
    <property type="entry name" value="Glyco_trans_1"/>
</dbReference>
<proteinExistence type="predicted"/>
<dbReference type="STRING" id="1799789.AX660_17420"/>
<evidence type="ECO:0000313" key="3">
    <source>
        <dbReference type="EMBL" id="KXI28159.1"/>
    </source>
</evidence>
<dbReference type="CDD" id="cd03801">
    <property type="entry name" value="GT4_PimA-like"/>
    <property type="match status" value="1"/>
</dbReference>
<keyword evidence="4" id="KW-1185">Reference proteome</keyword>
<feature type="domain" description="Glycosyl transferase family 1" evidence="2">
    <location>
        <begin position="215"/>
        <end position="364"/>
    </location>
</feature>
<dbReference type="InterPro" id="IPR050194">
    <property type="entry name" value="Glycosyltransferase_grp1"/>
</dbReference>